<dbReference type="Gene3D" id="3.10.450.50">
    <property type="match status" value="1"/>
</dbReference>
<evidence type="ECO:0000313" key="1">
    <source>
        <dbReference type="EMBL" id="MBW9054630.1"/>
    </source>
</evidence>
<dbReference type="Proteomes" id="UP000717752">
    <property type="component" value="Unassembled WGS sequence"/>
</dbReference>
<proteinExistence type="predicted"/>
<sequence length="124" mass="13270">MSEAASERRHPFLDDLADDVVLISNVLQGEVRGSDSVLATIKTGSQIYASPPTYHNRLNDGRTLIEYDAELVGGRKVHAVVVVDWNGDNKASRVNIGFAPLGGALAFATRLGELLAATGHEQTL</sequence>
<gene>
    <name evidence="1" type="ORF">JNB85_19700</name>
</gene>
<reference evidence="1 2" key="1">
    <citation type="journal article" date="2021" name="MBio">
        <title>Poor Competitiveness of Bradyrhizobium in Pigeon Pea Root Colonization in Indian Soils.</title>
        <authorList>
            <person name="Chalasani D."/>
            <person name="Basu A."/>
            <person name="Pullabhotla S.V.S.R.N."/>
            <person name="Jorrin B."/>
            <person name="Neal A.L."/>
            <person name="Poole P.S."/>
            <person name="Podile A.R."/>
            <person name="Tkacz A."/>
        </authorList>
    </citation>
    <scope>NUCLEOTIDE SEQUENCE [LARGE SCALE GENOMIC DNA]</scope>
    <source>
        <strain evidence="1 2">HU56</strain>
    </source>
</reference>
<keyword evidence="2" id="KW-1185">Reference proteome</keyword>
<dbReference type="RefSeq" id="WP_220335984.1">
    <property type="nucleotide sequence ID" value="NZ_JAEUAK010000007.1"/>
</dbReference>
<protein>
    <submittedName>
        <fullName evidence="1">Uncharacterized protein</fullName>
    </submittedName>
</protein>
<organism evidence="1 2">
    <name type="scientific">Rhizobium mesosinicum</name>
    <dbReference type="NCBI Taxonomy" id="335017"/>
    <lineage>
        <taxon>Bacteria</taxon>
        <taxon>Pseudomonadati</taxon>
        <taxon>Pseudomonadota</taxon>
        <taxon>Alphaproteobacteria</taxon>
        <taxon>Hyphomicrobiales</taxon>
        <taxon>Rhizobiaceae</taxon>
        <taxon>Rhizobium/Agrobacterium group</taxon>
        <taxon>Rhizobium</taxon>
    </lineage>
</organism>
<accession>A0ABS7GXM4</accession>
<dbReference type="EMBL" id="JAEUAK010000007">
    <property type="protein sequence ID" value="MBW9054630.1"/>
    <property type="molecule type" value="Genomic_DNA"/>
</dbReference>
<name>A0ABS7GXM4_9HYPH</name>
<comment type="caution">
    <text evidence="1">The sequence shown here is derived from an EMBL/GenBank/DDBJ whole genome shotgun (WGS) entry which is preliminary data.</text>
</comment>
<evidence type="ECO:0000313" key="2">
    <source>
        <dbReference type="Proteomes" id="UP000717752"/>
    </source>
</evidence>